<organism evidence="2 3">
    <name type="scientific">Pseudomonas brassicacearum</name>
    <dbReference type="NCBI Taxonomy" id="930166"/>
    <lineage>
        <taxon>Bacteria</taxon>
        <taxon>Pseudomonadati</taxon>
        <taxon>Pseudomonadota</taxon>
        <taxon>Gammaproteobacteria</taxon>
        <taxon>Pseudomonadales</taxon>
        <taxon>Pseudomonadaceae</taxon>
        <taxon>Pseudomonas</taxon>
    </lineage>
</organism>
<feature type="compositionally biased region" description="Polar residues" evidence="1">
    <location>
        <begin position="1"/>
        <end position="19"/>
    </location>
</feature>
<protein>
    <submittedName>
        <fullName evidence="2">Uncharacterized protein</fullName>
    </submittedName>
</protein>
<feature type="region of interest" description="Disordered" evidence="1">
    <location>
        <begin position="1"/>
        <end position="35"/>
    </location>
</feature>
<evidence type="ECO:0000256" key="1">
    <source>
        <dbReference type="SAM" id="MobiDB-lite"/>
    </source>
</evidence>
<accession>A0AAJ3G1H9</accession>
<dbReference type="RefSeq" id="WP_153388049.1">
    <property type="nucleotide sequence ID" value="NZ_CP045701.2"/>
</dbReference>
<evidence type="ECO:0000313" key="2">
    <source>
        <dbReference type="EMBL" id="NUT84381.1"/>
    </source>
</evidence>
<dbReference type="AlphaFoldDB" id="A0AAJ3G1H9"/>
<gene>
    <name evidence="2" type="ORF">HNO85_25850</name>
</gene>
<name>A0AAJ3G1H9_9PSED</name>
<dbReference type="EMBL" id="JABFMS010000084">
    <property type="protein sequence ID" value="NUT84381.1"/>
    <property type="molecule type" value="Genomic_DNA"/>
</dbReference>
<sequence length="49" mass="5294">MSETVSAPDSDQDPTTEVTPSAPPPLAENKEEQGTVAPVIVWRTLMLEQ</sequence>
<evidence type="ECO:0000313" key="3">
    <source>
        <dbReference type="Proteomes" id="UP000562723"/>
    </source>
</evidence>
<reference evidence="2 3" key="1">
    <citation type="journal article" date="2020" name="Front. Plant Sci.">
        <title>Isolation of Rhizosphere Bacteria That Improve Quality and Water Stress Tolerance in Greenhouse Ornamentals.</title>
        <authorList>
            <person name="Nordstedt N.P."/>
            <person name="Jones M.L."/>
        </authorList>
    </citation>
    <scope>NUCLEOTIDE SEQUENCE [LARGE SCALE GENOMIC DNA]</scope>
    <source>
        <strain evidence="2 3">C2F7</strain>
    </source>
</reference>
<comment type="caution">
    <text evidence="2">The sequence shown here is derived from an EMBL/GenBank/DDBJ whole genome shotgun (WGS) entry which is preliminary data.</text>
</comment>
<proteinExistence type="predicted"/>
<dbReference type="Proteomes" id="UP000562723">
    <property type="component" value="Unassembled WGS sequence"/>
</dbReference>